<dbReference type="Proteomes" id="UP000284605">
    <property type="component" value="Unassembled WGS sequence"/>
</dbReference>
<feature type="region of interest" description="Disordered" evidence="1">
    <location>
        <begin position="437"/>
        <end position="463"/>
    </location>
</feature>
<evidence type="ECO:0000313" key="2">
    <source>
        <dbReference type="EMBL" id="RJF88701.1"/>
    </source>
</evidence>
<feature type="region of interest" description="Disordered" evidence="1">
    <location>
        <begin position="383"/>
        <end position="418"/>
    </location>
</feature>
<proteinExistence type="predicted"/>
<dbReference type="AlphaFoldDB" id="A0A418WFB0"/>
<dbReference type="SUPFAM" id="SSF53335">
    <property type="entry name" value="S-adenosyl-L-methionine-dependent methyltransferases"/>
    <property type="match status" value="1"/>
</dbReference>
<name>A0A418WFB0_9PROT</name>
<accession>A0A418WFB0</accession>
<sequence>MYFSLMLPKGLNLLDWGSGFDGLCEAIGANPASGEAVSGGGLPTGVDLVSLCGSVETIDLAATLGAAYDAGVPVACVVYGKELAALPGEDRPRHYTMDGFEAVAAGAGFEVKVQLIVHHACLYLLTPIRSTRRDAWWLQRPAAGLLKRHGRRGRRQREKFRLSGLGGNWEFHSDKWRERADVAARLAPVASRIMDIGCGAMYLEAAAQPSHYVPVDIGARDGRTRIIDLNRSALGADWLAEVDFVFLLGVFEYLHDPGAVLAQCAQAGKRVVCTYNIAEGRTDDGSMPTAHWLNTYSAGQMEAIFEAAGLAVALRLRFYRSQMIWLLSPRPLPAPRIQAVSGLGGWALSVKETADQSRPAADGAPAAGPAYRILVDLKIDEGQRAGSPTATGREFCYPPSAPDPEAGLGPDPKERKDLKRRMLEENWATIDARRAQKRAAFEQERAARRAEREAARQAPDPAR</sequence>
<keyword evidence="3" id="KW-1185">Reference proteome</keyword>
<dbReference type="Pfam" id="PF13489">
    <property type="entry name" value="Methyltransf_23"/>
    <property type="match status" value="1"/>
</dbReference>
<reference evidence="2 3" key="1">
    <citation type="submission" date="2018-09" db="EMBL/GenBank/DDBJ databases">
        <authorList>
            <person name="Zhu H."/>
        </authorList>
    </citation>
    <scope>NUCLEOTIDE SEQUENCE [LARGE SCALE GENOMIC DNA]</scope>
    <source>
        <strain evidence="2 3">K1W22B-8</strain>
    </source>
</reference>
<gene>
    <name evidence="2" type="ORF">D3874_18305</name>
</gene>
<dbReference type="Gene3D" id="3.40.50.150">
    <property type="entry name" value="Vaccinia Virus protein VP39"/>
    <property type="match status" value="1"/>
</dbReference>
<evidence type="ECO:0000313" key="3">
    <source>
        <dbReference type="Proteomes" id="UP000284605"/>
    </source>
</evidence>
<evidence type="ECO:0000256" key="1">
    <source>
        <dbReference type="SAM" id="MobiDB-lite"/>
    </source>
</evidence>
<organism evidence="2 3">
    <name type="scientific">Oleomonas cavernae</name>
    <dbReference type="NCBI Taxonomy" id="2320859"/>
    <lineage>
        <taxon>Bacteria</taxon>
        <taxon>Pseudomonadati</taxon>
        <taxon>Pseudomonadota</taxon>
        <taxon>Alphaproteobacteria</taxon>
        <taxon>Acetobacterales</taxon>
        <taxon>Acetobacteraceae</taxon>
        <taxon>Oleomonas</taxon>
    </lineage>
</organism>
<dbReference type="EMBL" id="QYUK01000011">
    <property type="protein sequence ID" value="RJF88701.1"/>
    <property type="molecule type" value="Genomic_DNA"/>
</dbReference>
<comment type="caution">
    <text evidence="2">The sequence shown here is derived from an EMBL/GenBank/DDBJ whole genome shotgun (WGS) entry which is preliminary data.</text>
</comment>
<dbReference type="InterPro" id="IPR029063">
    <property type="entry name" value="SAM-dependent_MTases_sf"/>
</dbReference>
<feature type="compositionally biased region" description="Basic and acidic residues" evidence="1">
    <location>
        <begin position="437"/>
        <end position="455"/>
    </location>
</feature>
<protein>
    <submittedName>
        <fullName evidence="2">Uncharacterized protein</fullName>
    </submittedName>
</protein>